<comment type="domain">
    <text evidence="4">The winged helix domain is involved in binding to DNA in the preinitiation complex.</text>
</comment>
<organism evidence="7 8">
    <name type="scientific">candidate division MSBL1 archaeon SCGC-AAA259E17</name>
    <dbReference type="NCBI Taxonomy" id="1698263"/>
    <lineage>
        <taxon>Archaea</taxon>
        <taxon>Methanobacteriati</taxon>
        <taxon>Methanobacteriota</taxon>
        <taxon>candidate division MSBL1</taxon>
    </lineage>
</organism>
<dbReference type="Pfam" id="PF02002">
    <property type="entry name" value="TFIIE_alpha"/>
    <property type="match status" value="1"/>
</dbReference>
<dbReference type="HAMAP" id="MF_01909">
    <property type="entry name" value="TFE_arch"/>
    <property type="match status" value="1"/>
</dbReference>
<dbReference type="GO" id="GO:0006367">
    <property type="term" value="P:transcription initiation at RNA polymerase II promoter"/>
    <property type="evidence" value="ECO:0007669"/>
    <property type="project" value="InterPro"/>
</dbReference>
<comment type="function">
    <text evidence="4">Transcription factor that plays a role in the activation of archaeal genes transcribed by RNA polymerase. Facilitates transcription initiation by enhancing TATA-box recognition by TATA-box-binding protein (Tbp), and transcription factor B (Tfb) and RNA polymerase recruitment. Not absolutely required for transcription in vitro, but particularly important in cases where Tbp or Tfb function is not optimal. It dynamically alters the nucleic acid-binding properties of RNA polymerases by stabilizing the initiation complex and destabilizing elongation complexes. Seems to translocate with the RNA polymerase following initiation and acts by binding to the non template strand of the transcription bubble in elongation complexes.</text>
</comment>
<dbReference type="Proteomes" id="UP000070373">
    <property type="component" value="Unassembled WGS sequence"/>
</dbReference>
<feature type="domain" description="HTH TFE/IIEalpha-type" evidence="6">
    <location>
        <begin position="1"/>
        <end position="92"/>
    </location>
</feature>
<proteinExistence type="inferred from homology"/>
<dbReference type="PROSITE" id="PS51344">
    <property type="entry name" value="HTH_TFE_IIE"/>
    <property type="match status" value="1"/>
</dbReference>
<accession>A0A133UED3</accession>
<keyword evidence="8" id="KW-1185">Reference proteome</keyword>
<dbReference type="GO" id="GO:0003677">
    <property type="term" value="F:DNA binding"/>
    <property type="evidence" value="ECO:0007669"/>
    <property type="project" value="UniProtKB-KW"/>
</dbReference>
<dbReference type="SUPFAM" id="SSF46785">
    <property type="entry name" value="Winged helix' DNA-binding domain"/>
    <property type="match status" value="1"/>
</dbReference>
<evidence type="ECO:0000256" key="3">
    <source>
        <dbReference type="ARBA" id="ARBA00023163"/>
    </source>
</evidence>
<evidence type="ECO:0000256" key="2">
    <source>
        <dbReference type="ARBA" id="ARBA00023125"/>
    </source>
</evidence>
<dbReference type="NCBIfam" id="TIGR00373">
    <property type="entry name" value="transcription factor E"/>
    <property type="match status" value="1"/>
</dbReference>
<dbReference type="PANTHER" id="PTHR13097">
    <property type="entry name" value="TRANSCRIPTION INITIATION FACTOR IIE, ALPHA SUBUNIT"/>
    <property type="match status" value="1"/>
</dbReference>
<evidence type="ECO:0000313" key="7">
    <source>
        <dbReference type="EMBL" id="KXA92578.1"/>
    </source>
</evidence>
<keyword evidence="1 4" id="KW-0805">Transcription regulation</keyword>
<dbReference type="NCBIfam" id="NF004910">
    <property type="entry name" value="PRK06266.1"/>
    <property type="match status" value="1"/>
</dbReference>
<comment type="similarity">
    <text evidence="4">Belongs to the TFE family.</text>
</comment>
<comment type="caution">
    <text evidence="7">The sequence shown here is derived from an EMBL/GenBank/DDBJ whole genome shotgun (WGS) entry which is preliminary data.</text>
</comment>
<keyword evidence="3 4" id="KW-0804">Transcription</keyword>
<evidence type="ECO:0000256" key="1">
    <source>
        <dbReference type="ARBA" id="ARBA00023015"/>
    </source>
</evidence>
<dbReference type="InterPro" id="IPR002853">
    <property type="entry name" value="TFIIE_asu"/>
</dbReference>
<dbReference type="PIRSF" id="PIRSF006373">
    <property type="entry name" value="TF_E_archaea"/>
    <property type="match status" value="1"/>
</dbReference>
<dbReference type="InterPro" id="IPR036390">
    <property type="entry name" value="WH_DNA-bd_sf"/>
</dbReference>
<evidence type="ECO:0000313" key="8">
    <source>
        <dbReference type="Proteomes" id="UP000070373"/>
    </source>
</evidence>
<keyword evidence="2 4" id="KW-0238">DNA-binding</keyword>
<evidence type="ECO:0000256" key="5">
    <source>
        <dbReference type="NCBIfam" id="TIGR00373"/>
    </source>
</evidence>
<dbReference type="Gene3D" id="1.10.10.10">
    <property type="entry name" value="Winged helix-like DNA-binding domain superfamily/Winged helix DNA-binding domain"/>
    <property type="match status" value="1"/>
</dbReference>
<dbReference type="InterPro" id="IPR024550">
    <property type="entry name" value="TFIIEa/SarR/Rpc3_HTH_dom"/>
</dbReference>
<dbReference type="InterPro" id="IPR039997">
    <property type="entry name" value="TFE"/>
</dbReference>
<dbReference type="AlphaFoldDB" id="A0A133UED3"/>
<dbReference type="InterPro" id="IPR036388">
    <property type="entry name" value="WH-like_DNA-bd_sf"/>
</dbReference>
<dbReference type="InterPro" id="IPR016481">
    <property type="entry name" value="TF_E_archaea"/>
</dbReference>
<comment type="subunit">
    <text evidence="4">Monomer. Interaction with RNA polymerase subunits RpoF and RpoE is necessary for Tfe stimulatory transcription activity. Able to interact with Tbp and RNA polymerase in the absence of DNA promoter. Interacts both with the preinitiation and elongation complexes.</text>
</comment>
<dbReference type="SMART" id="SM00531">
    <property type="entry name" value="TFIIE"/>
    <property type="match status" value="1"/>
</dbReference>
<dbReference type="InterPro" id="IPR017919">
    <property type="entry name" value="TFIIE/TFIIEa_HTH"/>
</dbReference>
<gene>
    <name evidence="4" type="primary">tfe</name>
    <name evidence="7" type="ORF">AKJ64_02825</name>
</gene>
<name>A0A133UED3_9EURY</name>
<reference evidence="7 8" key="1">
    <citation type="journal article" date="2016" name="Sci. Rep.">
        <title>Metabolic traits of an uncultured archaeal lineage -MSBL1- from brine pools of the Red Sea.</title>
        <authorList>
            <person name="Mwirichia R."/>
            <person name="Alam I."/>
            <person name="Rashid M."/>
            <person name="Vinu M."/>
            <person name="Ba-Alawi W."/>
            <person name="Anthony Kamau A."/>
            <person name="Kamanda Ngugi D."/>
            <person name="Goker M."/>
            <person name="Klenk H.P."/>
            <person name="Bajic V."/>
            <person name="Stingl U."/>
        </authorList>
    </citation>
    <scope>NUCLEOTIDE SEQUENCE [LARGE SCALE GENOMIC DNA]</scope>
    <source>
        <strain evidence="7">SCGC-AAA259E17</strain>
    </source>
</reference>
<dbReference type="GO" id="GO:0006355">
    <property type="term" value="P:regulation of DNA-templated transcription"/>
    <property type="evidence" value="ECO:0007669"/>
    <property type="project" value="UniProtKB-UniRule"/>
</dbReference>
<dbReference type="EMBL" id="LHXN01000043">
    <property type="protein sequence ID" value="KXA92578.1"/>
    <property type="molecule type" value="Genomic_DNA"/>
</dbReference>
<sequence length="173" mass="20364">MASIEELARTSEFGKILNRVAGEHGSEVVEVLLGKEESTDEEIANETGIRLNLVRKILYDLYDNRVVDYRRTRDEDTGWYTYRWHVEPDRALELMEKNKRTLLEKFKERLKHERETMFFSCGNDCPRVEFEEAMERGFECPQCGERMEEFDNSGIVNALERQIETLEQELTGS</sequence>
<evidence type="ECO:0000256" key="4">
    <source>
        <dbReference type="HAMAP-Rule" id="MF_01909"/>
    </source>
</evidence>
<dbReference type="PANTHER" id="PTHR13097:SF7">
    <property type="entry name" value="GENERAL TRANSCRIPTION FACTOR IIE SUBUNIT 1"/>
    <property type="match status" value="1"/>
</dbReference>
<protein>
    <recommendedName>
        <fullName evidence="4 5">Transcription factor E</fullName>
        <shortName evidence="4">TFE</shortName>
    </recommendedName>
    <alternativeName>
        <fullName evidence="4">TFIIE subunit alpha homolog</fullName>
    </alternativeName>
    <alternativeName>
        <fullName evidence="4">Transcription initiation factor TFIIE</fullName>
    </alternativeName>
</protein>
<evidence type="ECO:0000259" key="6">
    <source>
        <dbReference type="PROSITE" id="PS51344"/>
    </source>
</evidence>